<feature type="signal peptide" evidence="1">
    <location>
        <begin position="1"/>
        <end position="21"/>
    </location>
</feature>
<dbReference type="Proteomes" id="UP000005408">
    <property type="component" value="Unassembled WGS sequence"/>
</dbReference>
<organism evidence="2 3">
    <name type="scientific">Magallana gigas</name>
    <name type="common">Pacific oyster</name>
    <name type="synonym">Crassostrea gigas</name>
    <dbReference type="NCBI Taxonomy" id="29159"/>
    <lineage>
        <taxon>Eukaryota</taxon>
        <taxon>Metazoa</taxon>
        <taxon>Spiralia</taxon>
        <taxon>Lophotrochozoa</taxon>
        <taxon>Mollusca</taxon>
        <taxon>Bivalvia</taxon>
        <taxon>Autobranchia</taxon>
        <taxon>Pteriomorphia</taxon>
        <taxon>Ostreida</taxon>
        <taxon>Ostreoidea</taxon>
        <taxon>Ostreidae</taxon>
        <taxon>Magallana</taxon>
    </lineage>
</organism>
<accession>A0A8W8LK46</accession>
<keyword evidence="1" id="KW-0732">Signal</keyword>
<reference evidence="2" key="1">
    <citation type="submission" date="2022-08" db="UniProtKB">
        <authorList>
            <consortium name="EnsemblMetazoa"/>
        </authorList>
    </citation>
    <scope>IDENTIFICATION</scope>
    <source>
        <strain evidence="2">05x7-T-G4-1.051#20</strain>
    </source>
</reference>
<proteinExistence type="predicted"/>
<protein>
    <recommendedName>
        <fullName evidence="4">Secreted protein</fullName>
    </recommendedName>
</protein>
<dbReference type="AlphaFoldDB" id="A0A8W8LK46"/>
<name>A0A8W8LK46_MAGGI</name>
<evidence type="ECO:0000313" key="2">
    <source>
        <dbReference type="EnsemblMetazoa" id="G28351.3:cds"/>
    </source>
</evidence>
<evidence type="ECO:0000313" key="3">
    <source>
        <dbReference type="Proteomes" id="UP000005408"/>
    </source>
</evidence>
<keyword evidence="3" id="KW-1185">Reference proteome</keyword>
<dbReference type="EnsemblMetazoa" id="G28351.3">
    <property type="protein sequence ID" value="G28351.3:cds"/>
    <property type="gene ID" value="G28351"/>
</dbReference>
<feature type="chain" id="PRO_5036477020" description="Secreted protein" evidence="1">
    <location>
        <begin position="22"/>
        <end position="150"/>
    </location>
</feature>
<evidence type="ECO:0000256" key="1">
    <source>
        <dbReference type="SAM" id="SignalP"/>
    </source>
</evidence>
<sequence length="150" mass="16996">MFSNNMIVVGLFVGVFRCFMAADLTRCVFPKGLMNGHCVDCPVDTLYEYVPSYSDQIVGTGFWKKTITKDESYHRCVKDCPPKYPYISSNRKCARGCSGNNVQRAISFGIRVFYHCNKLRRGVIKNRVQPGDNGDPTEEVNLLQMEETCS</sequence>
<evidence type="ECO:0008006" key="4">
    <source>
        <dbReference type="Google" id="ProtNLM"/>
    </source>
</evidence>